<name>A0ABX2CJY4_9BRAD</name>
<feature type="compositionally biased region" description="Acidic residues" evidence="1">
    <location>
        <begin position="71"/>
        <end position="81"/>
    </location>
</feature>
<dbReference type="Proteomes" id="UP000886476">
    <property type="component" value="Unassembled WGS sequence"/>
</dbReference>
<proteinExistence type="predicted"/>
<feature type="chain" id="PRO_5045461325" evidence="2">
    <location>
        <begin position="24"/>
        <end position="81"/>
    </location>
</feature>
<comment type="caution">
    <text evidence="3">The sequence shown here is derived from an EMBL/GenBank/DDBJ whole genome shotgun (WGS) entry which is preliminary data.</text>
</comment>
<evidence type="ECO:0000256" key="2">
    <source>
        <dbReference type="SAM" id="SignalP"/>
    </source>
</evidence>
<feature type="region of interest" description="Disordered" evidence="1">
    <location>
        <begin position="59"/>
        <end position="81"/>
    </location>
</feature>
<keyword evidence="4" id="KW-1185">Reference proteome</keyword>
<reference evidence="3" key="1">
    <citation type="submission" date="2020-05" db="EMBL/GenBank/DDBJ databases">
        <title>Nod-independent and nitrogen-fixing Bradyrhizobium aeschynomene sp. nov. isolated from nodules of Aeschynomene indica.</title>
        <authorList>
            <person name="Zhang Z."/>
        </authorList>
    </citation>
    <scope>NUCLEOTIDE SEQUENCE</scope>
    <source>
        <strain evidence="3">83012</strain>
    </source>
</reference>
<feature type="signal peptide" evidence="2">
    <location>
        <begin position="1"/>
        <end position="23"/>
    </location>
</feature>
<dbReference type="EMBL" id="JABFDN010000007">
    <property type="protein sequence ID" value="NPU67730.1"/>
    <property type="molecule type" value="Genomic_DNA"/>
</dbReference>
<dbReference type="RefSeq" id="WP_172112794.1">
    <property type="nucleotide sequence ID" value="NZ_JABFDM010000005.1"/>
</dbReference>
<evidence type="ECO:0000313" key="4">
    <source>
        <dbReference type="Proteomes" id="UP000886476"/>
    </source>
</evidence>
<evidence type="ECO:0000256" key="1">
    <source>
        <dbReference type="SAM" id="MobiDB-lite"/>
    </source>
</evidence>
<organism evidence="3 4">
    <name type="scientific">Bradyrhizobium aeschynomenes</name>
    <dbReference type="NCBI Taxonomy" id="2734909"/>
    <lineage>
        <taxon>Bacteria</taxon>
        <taxon>Pseudomonadati</taxon>
        <taxon>Pseudomonadota</taxon>
        <taxon>Alphaproteobacteria</taxon>
        <taxon>Hyphomicrobiales</taxon>
        <taxon>Nitrobacteraceae</taxon>
        <taxon>Bradyrhizobium</taxon>
    </lineage>
</organism>
<accession>A0ABX2CJY4</accession>
<keyword evidence="2" id="KW-0732">Signal</keyword>
<sequence length="81" mass="8895">MRRTVMLATLLAGLGGILAVAQASRETAPELVPLARIHDGAATHPMQFAALAERADGRLLSYEPSRREREGDDDEQDEPRR</sequence>
<gene>
    <name evidence="3" type="ORF">HL667_22190</name>
</gene>
<protein>
    <submittedName>
        <fullName evidence="3">Uncharacterized protein</fullName>
    </submittedName>
</protein>
<evidence type="ECO:0000313" key="3">
    <source>
        <dbReference type="EMBL" id="NPU67730.1"/>
    </source>
</evidence>